<dbReference type="RefSeq" id="XP_005823351.1">
    <property type="nucleotide sequence ID" value="XM_005823294.1"/>
</dbReference>
<dbReference type="GO" id="GO:0006508">
    <property type="term" value="P:proteolysis"/>
    <property type="evidence" value="ECO:0007669"/>
    <property type="project" value="InterPro"/>
</dbReference>
<feature type="compositionally biased region" description="Basic and acidic residues" evidence="1">
    <location>
        <begin position="252"/>
        <end position="262"/>
    </location>
</feature>
<feature type="compositionally biased region" description="Low complexity" evidence="1">
    <location>
        <begin position="263"/>
        <end position="274"/>
    </location>
</feature>
<dbReference type="GeneID" id="17293081"/>
<reference evidence="3 5" key="1">
    <citation type="journal article" date="2012" name="Nature">
        <title>Algal genomes reveal evolutionary mosaicism and the fate of nucleomorphs.</title>
        <authorList>
            <consortium name="DOE Joint Genome Institute"/>
            <person name="Curtis B.A."/>
            <person name="Tanifuji G."/>
            <person name="Burki F."/>
            <person name="Gruber A."/>
            <person name="Irimia M."/>
            <person name="Maruyama S."/>
            <person name="Arias M.C."/>
            <person name="Ball S.G."/>
            <person name="Gile G.H."/>
            <person name="Hirakawa Y."/>
            <person name="Hopkins J.F."/>
            <person name="Kuo A."/>
            <person name="Rensing S.A."/>
            <person name="Schmutz J."/>
            <person name="Symeonidi A."/>
            <person name="Elias M."/>
            <person name="Eveleigh R.J."/>
            <person name="Herman E.K."/>
            <person name="Klute M.J."/>
            <person name="Nakayama T."/>
            <person name="Obornik M."/>
            <person name="Reyes-Prieto A."/>
            <person name="Armbrust E.V."/>
            <person name="Aves S.J."/>
            <person name="Beiko R.G."/>
            <person name="Coutinho P."/>
            <person name="Dacks J.B."/>
            <person name="Durnford D.G."/>
            <person name="Fast N.M."/>
            <person name="Green B.R."/>
            <person name="Grisdale C.J."/>
            <person name="Hempel F."/>
            <person name="Henrissat B."/>
            <person name="Hoppner M.P."/>
            <person name="Ishida K."/>
            <person name="Kim E."/>
            <person name="Koreny L."/>
            <person name="Kroth P.G."/>
            <person name="Liu Y."/>
            <person name="Malik S.B."/>
            <person name="Maier U.G."/>
            <person name="McRose D."/>
            <person name="Mock T."/>
            <person name="Neilson J.A."/>
            <person name="Onodera N.T."/>
            <person name="Poole A.M."/>
            <person name="Pritham E.J."/>
            <person name="Richards T.A."/>
            <person name="Rocap G."/>
            <person name="Roy S.W."/>
            <person name="Sarai C."/>
            <person name="Schaack S."/>
            <person name="Shirato S."/>
            <person name="Slamovits C.H."/>
            <person name="Spencer D.F."/>
            <person name="Suzuki S."/>
            <person name="Worden A.Z."/>
            <person name="Zauner S."/>
            <person name="Barry K."/>
            <person name="Bell C."/>
            <person name="Bharti A.K."/>
            <person name="Crow J.A."/>
            <person name="Grimwood J."/>
            <person name="Kramer R."/>
            <person name="Lindquist E."/>
            <person name="Lucas S."/>
            <person name="Salamov A."/>
            <person name="McFadden G.I."/>
            <person name="Lane C.E."/>
            <person name="Keeling P.J."/>
            <person name="Gray M.W."/>
            <person name="Grigoriev I.V."/>
            <person name="Archibald J.M."/>
        </authorList>
    </citation>
    <scope>NUCLEOTIDE SEQUENCE</scope>
    <source>
        <strain evidence="3 5">CCMP2712</strain>
    </source>
</reference>
<reference evidence="5" key="2">
    <citation type="submission" date="2012-11" db="EMBL/GenBank/DDBJ databases">
        <authorList>
            <person name="Kuo A."/>
            <person name="Curtis B.A."/>
            <person name="Tanifuji G."/>
            <person name="Burki F."/>
            <person name="Gruber A."/>
            <person name="Irimia M."/>
            <person name="Maruyama S."/>
            <person name="Arias M.C."/>
            <person name="Ball S.G."/>
            <person name="Gile G.H."/>
            <person name="Hirakawa Y."/>
            <person name="Hopkins J.F."/>
            <person name="Rensing S.A."/>
            <person name="Schmutz J."/>
            <person name="Symeonidi A."/>
            <person name="Elias M."/>
            <person name="Eveleigh R.J."/>
            <person name="Herman E.K."/>
            <person name="Klute M.J."/>
            <person name="Nakayama T."/>
            <person name="Obornik M."/>
            <person name="Reyes-Prieto A."/>
            <person name="Armbrust E.V."/>
            <person name="Aves S.J."/>
            <person name="Beiko R.G."/>
            <person name="Coutinho P."/>
            <person name="Dacks J.B."/>
            <person name="Durnford D.G."/>
            <person name="Fast N.M."/>
            <person name="Green B.R."/>
            <person name="Grisdale C."/>
            <person name="Hempe F."/>
            <person name="Henrissat B."/>
            <person name="Hoppner M.P."/>
            <person name="Ishida K.-I."/>
            <person name="Kim E."/>
            <person name="Koreny L."/>
            <person name="Kroth P.G."/>
            <person name="Liu Y."/>
            <person name="Malik S.-B."/>
            <person name="Maier U.G."/>
            <person name="McRose D."/>
            <person name="Mock T."/>
            <person name="Neilson J.A."/>
            <person name="Onodera N.T."/>
            <person name="Poole A.M."/>
            <person name="Pritham E.J."/>
            <person name="Richards T.A."/>
            <person name="Rocap G."/>
            <person name="Roy S.W."/>
            <person name="Sarai C."/>
            <person name="Schaack S."/>
            <person name="Shirato S."/>
            <person name="Slamovits C.H."/>
            <person name="Spencer D.F."/>
            <person name="Suzuki S."/>
            <person name="Worden A.Z."/>
            <person name="Zauner S."/>
            <person name="Barry K."/>
            <person name="Bell C."/>
            <person name="Bharti A.K."/>
            <person name="Crow J.A."/>
            <person name="Grimwood J."/>
            <person name="Kramer R."/>
            <person name="Lindquist E."/>
            <person name="Lucas S."/>
            <person name="Salamov A."/>
            <person name="McFadden G.I."/>
            <person name="Lane C.E."/>
            <person name="Keeling P.J."/>
            <person name="Gray M.W."/>
            <person name="Grigoriev I.V."/>
            <person name="Archibald J.M."/>
        </authorList>
    </citation>
    <scope>NUCLEOTIDE SEQUENCE</scope>
    <source>
        <strain evidence="5">CCMP2712</strain>
    </source>
</reference>
<dbReference type="Proteomes" id="UP000011087">
    <property type="component" value="Unassembled WGS sequence"/>
</dbReference>
<gene>
    <name evidence="3" type="ORF">GUITHDRAFT_117482</name>
</gene>
<dbReference type="Gene3D" id="3.40.50.1460">
    <property type="match status" value="1"/>
</dbReference>
<evidence type="ECO:0000256" key="1">
    <source>
        <dbReference type="SAM" id="MobiDB-lite"/>
    </source>
</evidence>
<dbReference type="SUPFAM" id="SSF52129">
    <property type="entry name" value="Caspase-like"/>
    <property type="match status" value="1"/>
</dbReference>
<feature type="region of interest" description="Disordered" evidence="1">
    <location>
        <begin position="251"/>
        <end position="274"/>
    </location>
</feature>
<keyword evidence="5" id="KW-1185">Reference proteome</keyword>
<feature type="domain" description="Peptidase C14 caspase" evidence="2">
    <location>
        <begin position="7"/>
        <end position="189"/>
    </location>
</feature>
<proteinExistence type="predicted"/>
<reference evidence="4" key="3">
    <citation type="submission" date="2015-06" db="UniProtKB">
        <authorList>
            <consortium name="EnsemblProtists"/>
        </authorList>
    </citation>
    <scope>IDENTIFICATION</scope>
</reference>
<organism evidence="3">
    <name type="scientific">Guillardia theta (strain CCMP2712)</name>
    <name type="common">Cryptophyte</name>
    <dbReference type="NCBI Taxonomy" id="905079"/>
    <lineage>
        <taxon>Eukaryota</taxon>
        <taxon>Cryptophyceae</taxon>
        <taxon>Pyrenomonadales</taxon>
        <taxon>Geminigeraceae</taxon>
        <taxon>Guillardia</taxon>
    </lineage>
</organism>
<accession>L1IJG8</accession>
<dbReference type="InterPro" id="IPR029030">
    <property type="entry name" value="Caspase-like_dom_sf"/>
</dbReference>
<dbReference type="AlphaFoldDB" id="L1IJG8"/>
<dbReference type="GO" id="GO:0004197">
    <property type="term" value="F:cysteine-type endopeptidase activity"/>
    <property type="evidence" value="ECO:0007669"/>
    <property type="project" value="InterPro"/>
</dbReference>
<name>L1IJG8_GUITC</name>
<evidence type="ECO:0000313" key="5">
    <source>
        <dbReference type="Proteomes" id="UP000011087"/>
    </source>
</evidence>
<sequence>MRGTGRVKALCIGADAYTHIAPLVEAVKDARRMHRELEDSSGCSSSFLANPTTRQSMLDMLSSLAMDCQTKRPELMLVFYAGHAIQLSSGEIAMLTCDVVRPEVSEETRGSRVTVGDVLSAMAAGAENVEALPPLIVIIDACRDEVQGRERIESEITNRTRSMKVSLFLSCSRGQRADDESAFLRDLLDKEDGMFARNMRLKQAIQHAMLESRRREQVAVSFCTELIPEDLCIRPEPTVLRDIQQIQQGARRVAESSRRLEDPTAGPTSPGPAAEVVAGYSPAAAGTGADAFRSSILGLLQESLGSLLEESPRWRVCSMFVLVFLRYEGTRYGTQVTRRYYQTRSKKRLGPDLIRAVNGHMSRNEIRSEELEQWVQETYGTSTRSKTAVAAIDFAVREEIRRSLSHMPEEARSELRLWEEDVRLRDFYEGDMTEEAALNEAEGYLKNKMTADQDGRLSPLLAVHVLSRVVETGSFVTFLKMTRLSCACLSVALAKRVRVAGQGYHEHGELEERLEKEEAEQLRALLAGVGGDEEGFVAMSKLEGGGALTVWGREQEVDSQVGEELKKLSVVPVREIKTASRLRVHQNVMRSESALSQASTASVSSAFARERHQRILSALLDKPELSDALEPFDNISPGDTWENVRGKVKYEDVVRVGKALMKEAELIAGDFKTLMRSKQVEKLLGTSVERPTDVKDFERKINARWGPGDIERGPYKIWAKISNRPECFLSRLERYLNEFLSTEERQADLIVAMAYLSTFNWCLTSKPGKPIEYALPSDQKAS</sequence>
<protein>
    <recommendedName>
        <fullName evidence="2">Peptidase C14 caspase domain-containing protein</fullName>
    </recommendedName>
</protein>
<dbReference type="KEGG" id="gtt:GUITHDRAFT_117482"/>
<dbReference type="EMBL" id="JH993075">
    <property type="protein sequence ID" value="EKX36371.1"/>
    <property type="molecule type" value="Genomic_DNA"/>
</dbReference>
<dbReference type="InterPro" id="IPR011600">
    <property type="entry name" value="Pept_C14_caspase"/>
</dbReference>
<dbReference type="HOGENOM" id="CLU_358424_0_0_1"/>
<dbReference type="EnsemblProtists" id="EKX36371">
    <property type="protein sequence ID" value="EKX36371"/>
    <property type="gene ID" value="GUITHDRAFT_117482"/>
</dbReference>
<evidence type="ECO:0000313" key="4">
    <source>
        <dbReference type="EnsemblProtists" id="EKX36371"/>
    </source>
</evidence>
<evidence type="ECO:0000313" key="3">
    <source>
        <dbReference type="EMBL" id="EKX36371.1"/>
    </source>
</evidence>
<evidence type="ECO:0000259" key="2">
    <source>
        <dbReference type="Pfam" id="PF00656"/>
    </source>
</evidence>
<dbReference type="PaxDb" id="55529-EKX36371"/>
<dbReference type="Pfam" id="PF00656">
    <property type="entry name" value="Peptidase_C14"/>
    <property type="match status" value="1"/>
</dbReference>